<reference evidence="1" key="1">
    <citation type="submission" date="2022-11" db="EMBL/GenBank/DDBJ databases">
        <title>Genome Sequence of Boeremia exigua.</title>
        <authorList>
            <person name="Buettner E."/>
        </authorList>
    </citation>
    <scope>NUCLEOTIDE SEQUENCE</scope>
    <source>
        <strain evidence="1">CU02</strain>
    </source>
</reference>
<protein>
    <submittedName>
        <fullName evidence="1">Uncharacterized protein</fullName>
    </submittedName>
</protein>
<sequence>MSLRERMETTMRAFLSAFEEGGTQNDSSLINRDVTADCTRHMLPASILEAFNLPADFSFDTTQFQETFAKDIKLLKFRNNIMANLVIDVEARRAAFTSIAEVHPNNGDWYYAEQAWVLYLNEDGSKVVKVIEFCDKDSILKMANTTA</sequence>
<dbReference type="Proteomes" id="UP001153331">
    <property type="component" value="Unassembled WGS sequence"/>
</dbReference>
<comment type="caution">
    <text evidence="1">The sequence shown here is derived from an EMBL/GenBank/DDBJ whole genome shotgun (WGS) entry which is preliminary data.</text>
</comment>
<proteinExistence type="predicted"/>
<evidence type="ECO:0000313" key="1">
    <source>
        <dbReference type="EMBL" id="KAJ8114047.1"/>
    </source>
</evidence>
<accession>A0ACC2IFW7</accession>
<organism evidence="1 2">
    <name type="scientific">Boeremia exigua</name>
    <dbReference type="NCBI Taxonomy" id="749465"/>
    <lineage>
        <taxon>Eukaryota</taxon>
        <taxon>Fungi</taxon>
        <taxon>Dikarya</taxon>
        <taxon>Ascomycota</taxon>
        <taxon>Pezizomycotina</taxon>
        <taxon>Dothideomycetes</taxon>
        <taxon>Pleosporomycetidae</taxon>
        <taxon>Pleosporales</taxon>
        <taxon>Pleosporineae</taxon>
        <taxon>Didymellaceae</taxon>
        <taxon>Boeremia</taxon>
    </lineage>
</organism>
<gene>
    <name evidence="1" type="ORF">OPT61_g3981</name>
</gene>
<name>A0ACC2IFW7_9PLEO</name>
<dbReference type="EMBL" id="JAPHNI010000216">
    <property type="protein sequence ID" value="KAJ8114047.1"/>
    <property type="molecule type" value="Genomic_DNA"/>
</dbReference>
<evidence type="ECO:0000313" key="2">
    <source>
        <dbReference type="Proteomes" id="UP001153331"/>
    </source>
</evidence>
<keyword evidence="2" id="KW-1185">Reference proteome</keyword>